<reference evidence="3" key="2">
    <citation type="submission" date="2022-10" db="EMBL/GenBank/DDBJ databases">
        <authorList>
            <consortium name="ENA_rothamsted_submissions"/>
            <consortium name="culmorum"/>
            <person name="King R."/>
        </authorList>
    </citation>
    <scope>NUCLEOTIDE SEQUENCE</scope>
</reference>
<dbReference type="Gene3D" id="2.60.40.10">
    <property type="entry name" value="Immunoglobulins"/>
    <property type="match status" value="2"/>
</dbReference>
<dbReference type="Pfam" id="PF08205">
    <property type="entry name" value="C2-set_2"/>
    <property type="match status" value="1"/>
</dbReference>
<keyword evidence="1" id="KW-1015">Disulfide bond</keyword>
<sequence length="338" mass="38183">MTIITDKLQISPLITSHIKYKHHLLAVPAYSSDIVLTLKDVRVIVPTAVRRGENVNLMCLYDLEGDTLYSLKWYKGKREFYRFTPKKEPSLQTFPVPGIYVEPAPSNSSYIILKSVEPSISGKYICEISADAPSFHTEIVSSEMEVVDVPQSKPIITEIKSHYRIGELIRGNCSSQYSKPAANLTWLINDMPMALSIRQYPLLKDESGNLVSNTIGLFLRLTQQHFSNGRLKISCIASIYNLYKERAEKFIDIDQPTVFSASASQSFIDLPSSHYSSYHDTYDSASNHNDAQIQADMSSSASTFVNNNRQQQQFIMKTFSILICNFIVLQIMLKNVAI</sequence>
<gene>
    <name evidence="3" type="ORF">CHIRRI_LOCUS486</name>
</gene>
<reference evidence="3" key="1">
    <citation type="submission" date="2022-01" db="EMBL/GenBank/DDBJ databases">
        <authorList>
            <person name="King R."/>
        </authorList>
    </citation>
    <scope>NUCLEOTIDE SEQUENCE</scope>
</reference>
<organism evidence="3 4">
    <name type="scientific">Chironomus riparius</name>
    <dbReference type="NCBI Taxonomy" id="315576"/>
    <lineage>
        <taxon>Eukaryota</taxon>
        <taxon>Metazoa</taxon>
        <taxon>Ecdysozoa</taxon>
        <taxon>Arthropoda</taxon>
        <taxon>Hexapoda</taxon>
        <taxon>Insecta</taxon>
        <taxon>Pterygota</taxon>
        <taxon>Neoptera</taxon>
        <taxon>Endopterygota</taxon>
        <taxon>Diptera</taxon>
        <taxon>Nematocera</taxon>
        <taxon>Chironomoidea</taxon>
        <taxon>Chironomidae</taxon>
        <taxon>Chironominae</taxon>
        <taxon>Chironomus</taxon>
    </lineage>
</organism>
<evidence type="ECO:0000313" key="3">
    <source>
        <dbReference type="EMBL" id="CAG9797488.1"/>
    </source>
</evidence>
<evidence type="ECO:0000256" key="1">
    <source>
        <dbReference type="ARBA" id="ARBA00023157"/>
    </source>
</evidence>
<dbReference type="OrthoDB" id="6419989at2759"/>
<dbReference type="InterPro" id="IPR036179">
    <property type="entry name" value="Ig-like_dom_sf"/>
</dbReference>
<dbReference type="PANTHER" id="PTHR21261">
    <property type="entry name" value="BEAT PROTEIN"/>
    <property type="match status" value="1"/>
</dbReference>
<accession>A0A9N9WL15</accession>
<dbReference type="FunFam" id="2.60.40.10:FF:000437">
    <property type="entry name" value="Beat-IIIc, isoform A"/>
    <property type="match status" value="1"/>
</dbReference>
<dbReference type="InterPro" id="IPR007110">
    <property type="entry name" value="Ig-like_dom"/>
</dbReference>
<dbReference type="AlphaFoldDB" id="A0A9N9WL15"/>
<protein>
    <recommendedName>
        <fullName evidence="2">Ig-like domain-containing protein</fullName>
    </recommendedName>
</protein>
<name>A0A9N9WL15_9DIPT</name>
<dbReference type="GO" id="GO:0008045">
    <property type="term" value="P:motor neuron axon guidance"/>
    <property type="evidence" value="ECO:0007669"/>
    <property type="project" value="TreeGrafter"/>
</dbReference>
<evidence type="ECO:0000259" key="2">
    <source>
        <dbReference type="PROSITE" id="PS50835"/>
    </source>
</evidence>
<evidence type="ECO:0000313" key="4">
    <source>
        <dbReference type="Proteomes" id="UP001153620"/>
    </source>
</evidence>
<dbReference type="InterPro" id="IPR013162">
    <property type="entry name" value="CD80_C2-set"/>
</dbReference>
<dbReference type="PANTHER" id="PTHR21261:SF8">
    <property type="entry name" value="BEATEN PATH IA, ISOFORM B-RELATED"/>
    <property type="match status" value="1"/>
</dbReference>
<dbReference type="PROSITE" id="PS50835">
    <property type="entry name" value="IG_LIKE"/>
    <property type="match status" value="1"/>
</dbReference>
<dbReference type="SUPFAM" id="SSF48726">
    <property type="entry name" value="Immunoglobulin"/>
    <property type="match status" value="1"/>
</dbReference>
<keyword evidence="4" id="KW-1185">Reference proteome</keyword>
<feature type="domain" description="Ig-like" evidence="2">
    <location>
        <begin position="28"/>
        <end position="141"/>
    </location>
</feature>
<dbReference type="Proteomes" id="UP001153620">
    <property type="component" value="Chromosome 1"/>
</dbReference>
<proteinExistence type="predicted"/>
<dbReference type="EMBL" id="OU895877">
    <property type="protein sequence ID" value="CAG9797488.1"/>
    <property type="molecule type" value="Genomic_DNA"/>
</dbReference>
<dbReference type="InterPro" id="IPR013783">
    <property type="entry name" value="Ig-like_fold"/>
</dbReference>